<dbReference type="Gene3D" id="1.10.150.720">
    <property type="entry name" value="Haloacid dehalogenase-like hydrolase"/>
    <property type="match status" value="1"/>
</dbReference>
<dbReference type="PANTHER" id="PTHR46191:SF2">
    <property type="entry name" value="HALOACID DEHALOGENASE-LIKE HYDROLASE DOMAIN-CONTAINING PROTEIN 3"/>
    <property type="match status" value="1"/>
</dbReference>
<accession>A0A1B0CDC3</accession>
<reference evidence="1" key="2">
    <citation type="journal article" date="2020" name="BMC">
        <title>Leishmania infection induces a limited differential gene expression in the sand fly midgut.</title>
        <authorList>
            <person name="Coutinho-Abreu I.V."/>
            <person name="Serafim T.D."/>
            <person name="Meneses C."/>
            <person name="Kamhawi S."/>
            <person name="Oliveira F."/>
            <person name="Valenzuela J.G."/>
        </authorList>
    </citation>
    <scope>NUCLEOTIDE SEQUENCE</scope>
    <source>
        <strain evidence="1">Jacobina</strain>
        <tissue evidence="1">Midgut</tissue>
    </source>
</reference>
<dbReference type="VEuPathDB" id="VectorBase:LLONM1_005810"/>
<dbReference type="InterPro" id="IPR044924">
    <property type="entry name" value="HAD-SF_hydro_IA_REG-2-like_cap"/>
</dbReference>
<dbReference type="SUPFAM" id="SSF56784">
    <property type="entry name" value="HAD-like"/>
    <property type="match status" value="1"/>
</dbReference>
<dbReference type="Pfam" id="PF00702">
    <property type="entry name" value="Hydrolase"/>
    <property type="match status" value="1"/>
</dbReference>
<dbReference type="Gene3D" id="3.40.50.1000">
    <property type="entry name" value="HAD superfamily/HAD-like"/>
    <property type="match status" value="1"/>
</dbReference>
<dbReference type="GO" id="GO:0005634">
    <property type="term" value="C:nucleus"/>
    <property type="evidence" value="ECO:0007669"/>
    <property type="project" value="TreeGrafter"/>
</dbReference>
<keyword evidence="3" id="KW-1185">Reference proteome</keyword>
<reference evidence="2" key="3">
    <citation type="submission" date="2020-05" db="UniProtKB">
        <authorList>
            <consortium name="EnsemblMetazoa"/>
        </authorList>
    </citation>
    <scope>IDENTIFICATION</scope>
    <source>
        <strain evidence="2">Jacobina</strain>
    </source>
</reference>
<dbReference type="EMBL" id="AJWK01007660">
    <property type="status" value="NOT_ANNOTATED_CDS"/>
    <property type="molecule type" value="Genomic_DNA"/>
</dbReference>
<reference evidence="3" key="1">
    <citation type="submission" date="2012-05" db="EMBL/GenBank/DDBJ databases">
        <title>Whole Genome Assembly of Lutzomyia longipalpis.</title>
        <authorList>
            <person name="Richards S."/>
            <person name="Qu C."/>
            <person name="Dillon R."/>
            <person name="Worley K."/>
            <person name="Scherer S."/>
            <person name="Batterton M."/>
            <person name="Taylor A."/>
            <person name="Hawes A."/>
            <person name="Hernandez B."/>
            <person name="Kovar C."/>
            <person name="Mandapat C."/>
            <person name="Pham C."/>
            <person name="Qu C."/>
            <person name="Jing C."/>
            <person name="Bess C."/>
            <person name="Bandaranaike D."/>
            <person name="Ngo D."/>
            <person name="Ongeri F."/>
            <person name="Arias F."/>
            <person name="Lara F."/>
            <person name="Weissenberger G."/>
            <person name="Kamau G."/>
            <person name="Han H."/>
            <person name="Shen H."/>
            <person name="Dinh H."/>
            <person name="Khalil I."/>
            <person name="Jones J."/>
            <person name="Shafer J."/>
            <person name="Jayaseelan J."/>
            <person name="Quiroz J."/>
            <person name="Blankenburg K."/>
            <person name="Nguyen L."/>
            <person name="Jackson L."/>
            <person name="Francisco L."/>
            <person name="Tang L.-Y."/>
            <person name="Pu L.-L."/>
            <person name="Perales L."/>
            <person name="Lorensuhewa L."/>
            <person name="Munidasa M."/>
            <person name="Coyle M."/>
            <person name="Taylor M."/>
            <person name="Puazo M."/>
            <person name="Firestine M."/>
            <person name="Scheel M."/>
            <person name="Javaid M."/>
            <person name="Wang M."/>
            <person name="Li M."/>
            <person name="Tabassum N."/>
            <person name="Saada N."/>
            <person name="Osuji N."/>
            <person name="Aqrawi P."/>
            <person name="Fu Q."/>
            <person name="Thornton R."/>
            <person name="Raj R."/>
            <person name="Goodspeed R."/>
            <person name="Mata R."/>
            <person name="Najjar R."/>
            <person name="Gubbala S."/>
            <person name="Lee S."/>
            <person name="Denson S."/>
            <person name="Patil S."/>
            <person name="Macmil S."/>
            <person name="Qi S."/>
            <person name="Matskevitch T."/>
            <person name="Palculict T."/>
            <person name="Mathew T."/>
            <person name="Vee V."/>
            <person name="Velamala V."/>
            <person name="Korchina V."/>
            <person name="Cai W."/>
            <person name="Liu W."/>
            <person name="Dai W."/>
            <person name="Zou X."/>
            <person name="Zhu Y."/>
            <person name="Zhang Y."/>
            <person name="Wu Y.-Q."/>
            <person name="Xin Y."/>
            <person name="Nazarath L."/>
            <person name="Kovar C."/>
            <person name="Han Y."/>
            <person name="Muzny D."/>
            <person name="Gibbs R."/>
        </authorList>
    </citation>
    <scope>NUCLEOTIDE SEQUENCE [LARGE SCALE GENOMIC DNA]</scope>
    <source>
        <strain evidence="3">Jacobina</strain>
    </source>
</reference>
<evidence type="ECO:0000313" key="2">
    <source>
        <dbReference type="EnsemblMetazoa" id="LLOJ002343-PA"/>
    </source>
</evidence>
<evidence type="ECO:0000313" key="3">
    <source>
        <dbReference type="Proteomes" id="UP000092461"/>
    </source>
</evidence>
<dbReference type="InterPro" id="IPR011949">
    <property type="entry name" value="HAD-SF_hydro_IA_REG-2-like"/>
</dbReference>
<dbReference type="Proteomes" id="UP000092461">
    <property type="component" value="Unassembled WGS sequence"/>
</dbReference>
<dbReference type="EMBL" id="GITU01007711">
    <property type="protein sequence ID" value="MBC1176414.1"/>
    <property type="molecule type" value="Transcribed_RNA"/>
</dbReference>
<dbReference type="NCBIfam" id="TIGR02252">
    <property type="entry name" value="DREG-2"/>
    <property type="match status" value="1"/>
</dbReference>
<dbReference type="InterPro" id="IPR023214">
    <property type="entry name" value="HAD_sf"/>
</dbReference>
<proteinExistence type="predicted"/>
<dbReference type="PANTHER" id="PTHR46191">
    <property type="match status" value="1"/>
</dbReference>
<dbReference type="NCBIfam" id="TIGR01549">
    <property type="entry name" value="HAD-SF-IA-v1"/>
    <property type="match status" value="1"/>
</dbReference>
<dbReference type="SFLD" id="SFLDS00003">
    <property type="entry name" value="Haloacid_Dehalogenase"/>
    <property type="match status" value="1"/>
</dbReference>
<evidence type="ECO:0000313" key="1">
    <source>
        <dbReference type="EMBL" id="MBC1176414.1"/>
    </source>
</evidence>
<protein>
    <submittedName>
        <fullName evidence="1">Putative reg-2-like protein</fullName>
    </submittedName>
</protein>
<dbReference type="VEuPathDB" id="VectorBase:LLOJ002343"/>
<organism evidence="2 3">
    <name type="scientific">Lutzomyia longipalpis</name>
    <name type="common">Sand fly</name>
    <dbReference type="NCBI Taxonomy" id="7200"/>
    <lineage>
        <taxon>Eukaryota</taxon>
        <taxon>Metazoa</taxon>
        <taxon>Ecdysozoa</taxon>
        <taxon>Arthropoda</taxon>
        <taxon>Hexapoda</taxon>
        <taxon>Insecta</taxon>
        <taxon>Pterygota</taxon>
        <taxon>Neoptera</taxon>
        <taxon>Endopterygota</taxon>
        <taxon>Diptera</taxon>
        <taxon>Nematocera</taxon>
        <taxon>Psychodoidea</taxon>
        <taxon>Psychodidae</taxon>
        <taxon>Lutzomyia</taxon>
        <taxon>Lutzomyia</taxon>
    </lineage>
</organism>
<name>A0A1B0CDC3_LUTLO</name>
<dbReference type="InterPro" id="IPR006439">
    <property type="entry name" value="HAD-SF_hydro_IA"/>
</dbReference>
<dbReference type="AlphaFoldDB" id="A0A1B0CDC3"/>
<dbReference type="EnsemblMetazoa" id="LLOJ002343-RA">
    <property type="protein sequence ID" value="LLOJ002343-PA"/>
    <property type="gene ID" value="LLOJ002343"/>
</dbReference>
<dbReference type="InterPro" id="IPR051828">
    <property type="entry name" value="HAD-like_hydrolase_domain"/>
</dbReference>
<dbReference type="SFLD" id="SFLDG01129">
    <property type="entry name" value="C1.5:_HAD__Beta-PGM__Phosphata"/>
    <property type="match status" value="1"/>
</dbReference>
<dbReference type="InterPro" id="IPR036412">
    <property type="entry name" value="HAD-like_sf"/>
</dbReference>
<sequence length="258" mass="29644">MNNLAKNLNRFRLITFDITDTLLRFKTAPAVQYVKAASKHGYSNVDQTQIANNFSRLFRQMTEKYPIFGYHHPQEIKGWRDWWRQLVIGVFEASHANIPAADLERIANYLIECFETSECWQRCSSAKHLVDDIQKVGKIIGVITNSDPRIRSVIRNLQLPEFDFITCSYEVGFQKPSHEIFDAAVQLAGQDVQSSESLHVGNTPHLDYLGAHSAGWTSILITNNCDSWKKYSKDIDTSKIFPTLQQFHEALKEKHLNL</sequence>